<dbReference type="EMBL" id="MGFE01000019">
    <property type="protein sequence ID" value="OGL98573.1"/>
    <property type="molecule type" value="Genomic_DNA"/>
</dbReference>
<evidence type="ECO:0000256" key="1">
    <source>
        <dbReference type="SAM" id="SignalP"/>
    </source>
</evidence>
<keyword evidence="1" id="KW-0732">Signal</keyword>
<comment type="caution">
    <text evidence="2">The sequence shown here is derived from an EMBL/GenBank/DDBJ whole genome shotgun (WGS) entry which is preliminary data.</text>
</comment>
<evidence type="ECO:0000313" key="3">
    <source>
        <dbReference type="Proteomes" id="UP000176501"/>
    </source>
</evidence>
<proteinExistence type="predicted"/>
<feature type="signal peptide" evidence="1">
    <location>
        <begin position="1"/>
        <end position="22"/>
    </location>
</feature>
<reference evidence="2 3" key="1">
    <citation type="journal article" date="2016" name="Nat. Commun.">
        <title>Thousands of microbial genomes shed light on interconnected biogeochemical processes in an aquifer system.</title>
        <authorList>
            <person name="Anantharaman K."/>
            <person name="Brown C.T."/>
            <person name="Hug L.A."/>
            <person name="Sharon I."/>
            <person name="Castelle C.J."/>
            <person name="Probst A.J."/>
            <person name="Thomas B.C."/>
            <person name="Singh A."/>
            <person name="Wilkins M.J."/>
            <person name="Karaoz U."/>
            <person name="Brodie E.L."/>
            <person name="Williams K.H."/>
            <person name="Hubbard S.S."/>
            <person name="Banfield J.F."/>
        </authorList>
    </citation>
    <scope>NUCLEOTIDE SEQUENCE [LARGE SCALE GENOMIC DNA]</scope>
</reference>
<evidence type="ECO:0000313" key="2">
    <source>
        <dbReference type="EMBL" id="OGL98573.1"/>
    </source>
</evidence>
<dbReference type="AlphaFoldDB" id="A0A1F7W6Z7"/>
<name>A0A1F7W6Z7_9BACT</name>
<gene>
    <name evidence="2" type="ORF">A2304_04375</name>
</gene>
<dbReference type="Proteomes" id="UP000176501">
    <property type="component" value="Unassembled WGS sequence"/>
</dbReference>
<organism evidence="2 3">
    <name type="scientific">Candidatus Uhrbacteria bacterium RIFOXYB2_FULL_57_15</name>
    <dbReference type="NCBI Taxonomy" id="1802422"/>
    <lineage>
        <taxon>Bacteria</taxon>
        <taxon>Candidatus Uhriibacteriota</taxon>
    </lineage>
</organism>
<sequence length="212" mass="22802">MSTIQRLLSFFAMLLFAAGCFAAAYFARSSGNKAAGTSLMRLREALGVSEGSGLRNGRMFFVETVTSYTRLINSLLVTFTRTPHLRLRLKIAKGALPVASFGPRVRGARALAGFFRAFGLARPRVLIGDTEFDRRFNLFVAIGGSEEAKKIFNAAARAALLLAKKAGANGRYVFRENEIAYDAPGLPVGEPDVCAAIAVVEAMERLADGAES</sequence>
<accession>A0A1F7W6Z7</accession>
<dbReference type="PROSITE" id="PS51257">
    <property type="entry name" value="PROKAR_LIPOPROTEIN"/>
    <property type="match status" value="1"/>
</dbReference>
<feature type="chain" id="PRO_5009533313" evidence="1">
    <location>
        <begin position="23"/>
        <end position="212"/>
    </location>
</feature>
<protein>
    <submittedName>
        <fullName evidence="2">Uncharacterized protein</fullName>
    </submittedName>
</protein>